<keyword evidence="3" id="KW-1185">Reference proteome</keyword>
<dbReference type="InterPro" id="IPR057087">
    <property type="entry name" value="Gp12-like"/>
</dbReference>
<name>A0ABV6EI51_9GAMM</name>
<dbReference type="Pfam" id="PF23961">
    <property type="entry name" value="Phage_tail_terminator_9"/>
    <property type="match status" value="1"/>
</dbReference>
<evidence type="ECO:0000313" key="3">
    <source>
        <dbReference type="Proteomes" id="UP001589792"/>
    </source>
</evidence>
<proteinExistence type="predicted"/>
<feature type="domain" description="Phage neck terminator protein gp12-like" evidence="1">
    <location>
        <begin position="22"/>
        <end position="178"/>
    </location>
</feature>
<sequence>MNNSTEPGYLTPRQSLQLDDLALEQLLSRWVCGVSGLPAASVLLRWLPEQPPQPAADVDWCDLGVMTLTTDAAPALVNQSDDSVALWRHDGVEVEISFYGPNGQHFARLFRDGLTLPQNNAELNAAGLSCESYGAVVSAPKLVKDQWVRRYDLKVQLHRKEIREYGVKSLVAAPVKFFGD</sequence>
<reference evidence="2 3" key="1">
    <citation type="submission" date="2024-09" db="EMBL/GenBank/DDBJ databases">
        <authorList>
            <person name="Sun Q."/>
            <person name="Mori K."/>
        </authorList>
    </citation>
    <scope>NUCLEOTIDE SEQUENCE [LARGE SCALE GENOMIC DNA]</scope>
    <source>
        <strain evidence="2 3">CCM 8626</strain>
    </source>
</reference>
<organism evidence="2 3">
    <name type="scientific">Serratia aquatilis</name>
    <dbReference type="NCBI Taxonomy" id="1737515"/>
    <lineage>
        <taxon>Bacteria</taxon>
        <taxon>Pseudomonadati</taxon>
        <taxon>Pseudomonadota</taxon>
        <taxon>Gammaproteobacteria</taxon>
        <taxon>Enterobacterales</taxon>
        <taxon>Yersiniaceae</taxon>
        <taxon>Serratia</taxon>
    </lineage>
</organism>
<evidence type="ECO:0000313" key="2">
    <source>
        <dbReference type="EMBL" id="MFC0228678.1"/>
    </source>
</evidence>
<accession>A0ABV6EI51</accession>
<evidence type="ECO:0000259" key="1">
    <source>
        <dbReference type="Pfam" id="PF23961"/>
    </source>
</evidence>
<comment type="caution">
    <text evidence="2">The sequence shown here is derived from an EMBL/GenBank/DDBJ whole genome shotgun (WGS) entry which is preliminary data.</text>
</comment>
<gene>
    <name evidence="2" type="ORF">ACFFJ3_19625</name>
</gene>
<dbReference type="Proteomes" id="UP001589792">
    <property type="component" value="Unassembled WGS sequence"/>
</dbReference>
<dbReference type="RefSeq" id="WP_380678592.1">
    <property type="nucleotide sequence ID" value="NZ_CP173186.1"/>
</dbReference>
<dbReference type="EMBL" id="JBHLXG010000022">
    <property type="protein sequence ID" value="MFC0228678.1"/>
    <property type="molecule type" value="Genomic_DNA"/>
</dbReference>
<protein>
    <recommendedName>
        <fullName evidence="1">Phage neck terminator protein gp12-like domain-containing protein</fullName>
    </recommendedName>
</protein>